<comment type="caution">
    <text evidence="2">The sequence shown here is derived from an EMBL/GenBank/DDBJ whole genome shotgun (WGS) entry which is preliminary data.</text>
</comment>
<sequence length="128" mass="14574">MAIEMEDDLFFADLSKQIALLIMDDDEEFPVQSQPVHLQAYHHHHLSGSVVPPPYAYEMAYRRESKGTGVFIPRSSLPRRKNRSGKSTSNNNNSNSNNRKNNNKSEANNSRLHSNYYANSGALKNHRT</sequence>
<name>A0AAX6FYC8_IRIPA</name>
<reference evidence="2" key="1">
    <citation type="journal article" date="2023" name="GigaByte">
        <title>Genome assembly of the bearded iris, Iris pallida Lam.</title>
        <authorList>
            <person name="Bruccoleri R.E."/>
            <person name="Oakeley E.J."/>
            <person name="Faust A.M.E."/>
            <person name="Altorfer M."/>
            <person name="Dessus-Babus S."/>
            <person name="Burckhardt D."/>
            <person name="Oertli M."/>
            <person name="Naumann U."/>
            <person name="Petersen F."/>
            <person name="Wong J."/>
        </authorList>
    </citation>
    <scope>NUCLEOTIDE SEQUENCE</scope>
    <source>
        <strain evidence="2">GSM-AAB239-AS_SAM_17_03QT</strain>
    </source>
</reference>
<dbReference type="PANTHER" id="PTHR34956">
    <property type="entry name" value="OS05G0397300 PROTEIN"/>
    <property type="match status" value="1"/>
</dbReference>
<organism evidence="2 3">
    <name type="scientific">Iris pallida</name>
    <name type="common">Sweet iris</name>
    <dbReference type="NCBI Taxonomy" id="29817"/>
    <lineage>
        <taxon>Eukaryota</taxon>
        <taxon>Viridiplantae</taxon>
        <taxon>Streptophyta</taxon>
        <taxon>Embryophyta</taxon>
        <taxon>Tracheophyta</taxon>
        <taxon>Spermatophyta</taxon>
        <taxon>Magnoliopsida</taxon>
        <taxon>Liliopsida</taxon>
        <taxon>Asparagales</taxon>
        <taxon>Iridaceae</taxon>
        <taxon>Iridoideae</taxon>
        <taxon>Irideae</taxon>
        <taxon>Iris</taxon>
    </lineage>
</organism>
<protein>
    <submittedName>
        <fullName evidence="2">Uncharacterized protein</fullName>
    </submittedName>
</protein>
<accession>A0AAX6FYC8</accession>
<reference evidence="2" key="2">
    <citation type="submission" date="2023-04" db="EMBL/GenBank/DDBJ databases">
        <authorList>
            <person name="Bruccoleri R.E."/>
            <person name="Oakeley E.J."/>
            <person name="Faust A.-M."/>
            <person name="Dessus-Babus S."/>
            <person name="Altorfer M."/>
            <person name="Burckhardt D."/>
            <person name="Oertli M."/>
            <person name="Naumann U."/>
            <person name="Petersen F."/>
            <person name="Wong J."/>
        </authorList>
    </citation>
    <scope>NUCLEOTIDE SEQUENCE</scope>
    <source>
        <strain evidence="2">GSM-AAB239-AS_SAM_17_03QT</strain>
        <tissue evidence="2">Leaf</tissue>
    </source>
</reference>
<dbReference type="Proteomes" id="UP001140949">
    <property type="component" value="Unassembled WGS sequence"/>
</dbReference>
<evidence type="ECO:0000313" key="3">
    <source>
        <dbReference type="Proteomes" id="UP001140949"/>
    </source>
</evidence>
<dbReference type="PANTHER" id="PTHR34956:SF2">
    <property type="entry name" value="OS05G0397300 PROTEIN"/>
    <property type="match status" value="1"/>
</dbReference>
<dbReference type="EMBL" id="JANAVB010024998">
    <property type="protein sequence ID" value="KAJ6821426.1"/>
    <property type="molecule type" value="Genomic_DNA"/>
</dbReference>
<evidence type="ECO:0000256" key="1">
    <source>
        <dbReference type="SAM" id="MobiDB-lite"/>
    </source>
</evidence>
<evidence type="ECO:0000313" key="2">
    <source>
        <dbReference type="EMBL" id="KAJ6821426.1"/>
    </source>
</evidence>
<gene>
    <name evidence="2" type="ORF">M6B38_392200</name>
</gene>
<proteinExistence type="predicted"/>
<keyword evidence="3" id="KW-1185">Reference proteome</keyword>
<feature type="region of interest" description="Disordered" evidence="1">
    <location>
        <begin position="68"/>
        <end position="128"/>
    </location>
</feature>
<feature type="compositionally biased region" description="Low complexity" evidence="1">
    <location>
        <begin position="85"/>
        <end position="111"/>
    </location>
</feature>
<dbReference type="AlphaFoldDB" id="A0AAX6FYC8"/>